<dbReference type="InterPro" id="IPR000253">
    <property type="entry name" value="FHA_dom"/>
</dbReference>
<evidence type="ECO:0000256" key="4">
    <source>
        <dbReference type="ARBA" id="ARBA00022490"/>
    </source>
</evidence>
<feature type="region of interest" description="Disordered" evidence="17">
    <location>
        <begin position="320"/>
        <end position="341"/>
    </location>
</feature>
<evidence type="ECO:0000256" key="6">
    <source>
        <dbReference type="ARBA" id="ARBA00022701"/>
    </source>
</evidence>
<dbReference type="GO" id="GO:0008017">
    <property type="term" value="F:microtubule binding"/>
    <property type="evidence" value="ECO:0007669"/>
    <property type="project" value="InterPro"/>
</dbReference>
<dbReference type="InterPro" id="IPR008984">
    <property type="entry name" value="SMAD_FHA_dom_sf"/>
</dbReference>
<evidence type="ECO:0000259" key="18">
    <source>
        <dbReference type="PROSITE" id="PS50067"/>
    </source>
</evidence>
<dbReference type="RefSeq" id="XP_030062913.1">
    <property type="nucleotide sequence ID" value="XM_030207053.1"/>
</dbReference>
<dbReference type="PROSITE" id="PS00411">
    <property type="entry name" value="KINESIN_MOTOR_1"/>
    <property type="match status" value="1"/>
</dbReference>
<evidence type="ECO:0000256" key="2">
    <source>
        <dbReference type="ARBA" id="ARBA00004186"/>
    </source>
</evidence>
<dbReference type="SMART" id="SM00240">
    <property type="entry name" value="FHA"/>
    <property type="match status" value="1"/>
</dbReference>
<keyword evidence="6" id="KW-0493">Microtubule</keyword>
<reference evidence="20" key="1">
    <citation type="submission" date="2025-08" db="UniProtKB">
        <authorList>
            <consortium name="RefSeq"/>
        </authorList>
    </citation>
    <scope>IDENTIFICATION</scope>
</reference>
<dbReference type="Proteomes" id="UP000515156">
    <property type="component" value="Chromosome 6"/>
</dbReference>
<dbReference type="SUPFAM" id="SSF52540">
    <property type="entry name" value="P-loop containing nucleoside triphosphate hydrolases"/>
    <property type="match status" value="1"/>
</dbReference>
<accession>A0A6P7YCZ1</accession>
<dbReference type="Gene3D" id="3.40.850.10">
    <property type="entry name" value="Kinesin motor domain"/>
    <property type="match status" value="1"/>
</dbReference>
<dbReference type="InParanoid" id="A0A6P7YCZ1"/>
<dbReference type="GO" id="GO:0005874">
    <property type="term" value="C:microtubule"/>
    <property type="evidence" value="ECO:0007669"/>
    <property type="project" value="UniProtKB-KW"/>
</dbReference>
<dbReference type="Pfam" id="PF00225">
    <property type="entry name" value="Kinesin"/>
    <property type="match status" value="1"/>
</dbReference>
<dbReference type="GO" id="GO:0003777">
    <property type="term" value="F:microtubule motor activity"/>
    <property type="evidence" value="ECO:0007669"/>
    <property type="project" value="InterPro"/>
</dbReference>
<comment type="subunit">
    <text evidence="13">Directly interacts with PRC1 within a complex also containing KIF4A, KIF20A and KIF23; targets to the central spindle. Directly interacts with CIT depending on the activation state of the kinase (stronger interaction with the kinase-dead form); targets to the midbody. Interacts with ARRB2; the interaction is detected in the nucleus upon OR1D2 stimulation. Interacts with AKT1; the interaction is detected in the plasma membrane upon INS stimulation and promotes AKT1 phosphorylation. Interacts with SVIL; at midbody during cytokinesis. Interacts with RADIL (via PDZ domain); recruits RADIL to the microtubule network restricting RADIL from interaction with activated RAP1A.</text>
</comment>
<dbReference type="GO" id="GO:0005634">
    <property type="term" value="C:nucleus"/>
    <property type="evidence" value="ECO:0007669"/>
    <property type="project" value="UniProtKB-SubCell"/>
</dbReference>
<sequence length="1644" mass="184857">MPIYTVPTKQHINRAGISSSYLKSPLNIYAKSNKLGQQNKPQSSDEKGVQPPLPLDTTKDLNRTYIVSAFEKSADTPPSLKQDGMLILQKRKMTKKDSTCSDKETYENTVQNAEEQQVQRQPTLQRRTGVGNKQVPVNNNSQSGLKNPDSAGQLSNETSFPANIISKTYCSASVQSMKSHLIVELKGAPKSKDSCSVLEGTDGNGKMTCVNGRAFRDKTQSPNKVLNSGYSYVVTSVNRTPGAKLHEKCIANKIIGKEILKTPDNKSGSLNQQRPLRQEAMLKSLKLASACDMFQNIRSSTVSACKNRASNLPVTPKKSIANSFRASRPERTQDHNVASSTVVLKESKAQDSCIDQDPSKAENSVVTVAVRIRPFSNRERSENAYQVISVNGQEVIVQHPETNQAHNFVYDFSFWSFDKSHSNYASQENVYEKLAVPLLERAFEGYNTCLFAYGQTGSGKSYTMMGFDEEQGIIPRFCEDLFSRILRIETAQISHHLEMSYFEVYNEKIHDLLVSKDGQKKQPLRVREHPTYGPYVEELSVNVVTSYSDIQCWLELGNKQRATAATGMNDKSSRSHSVFTLVMTQTKTEFVEEEEHDHRITSRINLVDLAGSERCAVSQARGQQLKEGVSINKSLLTLGKVISALSENSQTRRKTFVPYRESVLTWLLKESLGGNSKTAMIATVSPADSSVEESLSTLRYAKQARLIINIAKINEDMNAKLIRELKAEIQKLKAAQRSTLSIDSDKYKRSQQEITSLKVKLSQQEIEIAEMQRAWKARLEQAEKRKFEETKQLQKAGITFKMDNRLPNLVNLNEDPQLSEMLLYMIKEGETTVGKYKADSSHDIQLTGILIAADHCIIKNVDGTVSITPLADAKTYVNGKHILESTVLHHGDRVILGGDHYFRFNHPVEVQKGKGPSNGPVLSCDGLKDFEFAKNELLIAQKSQLEAEIEEARLKAKEEMMQSIQIAKEMAKQELSSQKAIYENKIKALEAELKEEVQKKHIQEMNNKKAANKIQDLETRTLYLEQEAHVNKKRLEMETFATRQALEDHTVRHARILEALEAEKQKISNEVQVLLQTRNKQKDATSQLTWNSMKLSVMMQEANTISNKLGKHTVFCRHERSDKENIVGPSVQVRNTRLGISTFWSLEKFENKLAAMKELYENNTSSKDDDVFYDPADEWEPEITNTSISSISRRRSRSLLKNRRISGCLYEIRVHPIQSLQTSHSGGLMNKSSSVCSDSSEAFLPGICKDLIGSALKILGTSYTEETSVADSLIASLLIVHTGVSAIYKAYEQQDEDSHENLFALDRAVQVHSVVMTSAFDKLVILIKHWLDSFQQLDAPNRMNDELQQEVKKLGGYLQLLFQGCSSDISSMVTEARDKAFQAVEQAAKYVGHLATCTGNELHLPEDNTGDAKSLKKQMRFVIYDGICSGLEYLFDSCLNRVKEMQRDLLRSCSQAEVQKQIKNNAMVLTVFLQDSIAACLKVDIKAQLKKESGCWDPKKMSCLAEELLKLNHCIGQLHQVVLSALKGTLWDYNLLMSLLDNMCTSVSHIDENISFVYQTPKTLIETRELNILTKALIRSFELEQNLKQPETQGACLQRKEVRGKLVGTDESIWKMSNVAKCIYTLQPQTLSSVQCSPSEIKWV</sequence>
<dbReference type="Pfam" id="PF23313">
    <property type="entry name" value="4HB_KIF14"/>
    <property type="match status" value="1"/>
</dbReference>
<feature type="compositionally biased region" description="Polar residues" evidence="17">
    <location>
        <begin position="107"/>
        <end position="126"/>
    </location>
</feature>
<dbReference type="GO" id="GO:0005819">
    <property type="term" value="C:spindle"/>
    <property type="evidence" value="ECO:0007669"/>
    <property type="project" value="UniProtKB-SubCell"/>
</dbReference>
<dbReference type="CDD" id="cd01365">
    <property type="entry name" value="KISc_KIF1A_KIF1B"/>
    <property type="match status" value="1"/>
</dbReference>
<dbReference type="GO" id="GO:0005524">
    <property type="term" value="F:ATP binding"/>
    <property type="evidence" value="ECO:0007669"/>
    <property type="project" value="UniProtKB-UniRule"/>
</dbReference>
<comment type="subcellular location">
    <subcellularLocation>
        <location evidence="2">Cytoplasm</location>
        <location evidence="2">Cytoskeleton</location>
        <location evidence="2">Spindle</location>
    </subcellularLocation>
    <subcellularLocation>
        <location evidence="3">Midbody</location>
    </subcellularLocation>
    <subcellularLocation>
        <location evidence="1">Nucleus</location>
    </subcellularLocation>
</comment>
<proteinExistence type="inferred from homology"/>
<comment type="similarity">
    <text evidence="15">Belongs to the TRAFAC class myosin-kinesin ATPase superfamily. Kinesin family.</text>
</comment>
<feature type="coiled-coil region" evidence="16">
    <location>
        <begin position="935"/>
        <end position="1027"/>
    </location>
</feature>
<evidence type="ECO:0000256" key="11">
    <source>
        <dbReference type="ARBA" id="ARBA00023212"/>
    </source>
</evidence>
<evidence type="ECO:0000256" key="9">
    <source>
        <dbReference type="ARBA" id="ARBA00023054"/>
    </source>
</evidence>
<dbReference type="KEGG" id="muo:115472696"/>
<evidence type="ECO:0000256" key="15">
    <source>
        <dbReference type="PROSITE-ProRule" id="PRU00283"/>
    </source>
</evidence>
<dbReference type="InterPro" id="IPR032405">
    <property type="entry name" value="Kinesin_assoc"/>
</dbReference>
<feature type="region of interest" description="Disordered" evidence="17">
    <location>
        <begin position="35"/>
        <end position="60"/>
    </location>
</feature>
<evidence type="ECO:0000256" key="10">
    <source>
        <dbReference type="ARBA" id="ARBA00023175"/>
    </source>
</evidence>
<dbReference type="Gene3D" id="2.60.200.20">
    <property type="match status" value="1"/>
</dbReference>
<dbReference type="GO" id="GO:0030496">
    <property type="term" value="C:midbody"/>
    <property type="evidence" value="ECO:0007669"/>
    <property type="project" value="UniProtKB-SubCell"/>
</dbReference>
<dbReference type="FunCoup" id="A0A6P7YCZ1">
    <property type="interactions" value="1587"/>
</dbReference>
<evidence type="ECO:0000256" key="3">
    <source>
        <dbReference type="ARBA" id="ARBA00004214"/>
    </source>
</evidence>
<keyword evidence="9 16" id="KW-0175">Coiled coil</keyword>
<dbReference type="PANTHER" id="PTHR47117:SF7">
    <property type="entry name" value="KINESIN-LIKE PROTEIN KIF14"/>
    <property type="match status" value="1"/>
</dbReference>
<evidence type="ECO:0000313" key="20">
    <source>
        <dbReference type="RefSeq" id="XP_030062913.1"/>
    </source>
</evidence>
<dbReference type="Pfam" id="PF00498">
    <property type="entry name" value="FHA"/>
    <property type="match status" value="1"/>
</dbReference>
<evidence type="ECO:0000256" key="16">
    <source>
        <dbReference type="SAM" id="Coils"/>
    </source>
</evidence>
<dbReference type="InterPro" id="IPR027417">
    <property type="entry name" value="P-loop_NTPase"/>
</dbReference>
<keyword evidence="8 15" id="KW-0067">ATP-binding</keyword>
<keyword evidence="10 15" id="KW-0505">Motor protein</keyword>
<dbReference type="InterPro" id="IPR019821">
    <property type="entry name" value="Kinesin_motor_CS"/>
</dbReference>
<evidence type="ECO:0000256" key="17">
    <source>
        <dbReference type="SAM" id="MobiDB-lite"/>
    </source>
</evidence>
<feature type="coiled-coil region" evidence="16">
    <location>
        <begin position="718"/>
        <end position="774"/>
    </location>
</feature>
<dbReference type="PROSITE" id="PS50067">
    <property type="entry name" value="KINESIN_MOTOR_2"/>
    <property type="match status" value="1"/>
</dbReference>
<dbReference type="InterPro" id="IPR036961">
    <property type="entry name" value="Kinesin_motor_dom_sf"/>
</dbReference>
<dbReference type="PANTHER" id="PTHR47117">
    <property type="entry name" value="STAR-RELATED LIPID TRANSFER PROTEIN 9"/>
    <property type="match status" value="1"/>
</dbReference>
<keyword evidence="12" id="KW-0539">Nucleus</keyword>
<feature type="binding site" evidence="15">
    <location>
        <begin position="454"/>
        <end position="461"/>
    </location>
    <ligand>
        <name>ATP</name>
        <dbReference type="ChEBI" id="CHEBI:30616"/>
    </ligand>
</feature>
<gene>
    <name evidence="20" type="primary">KIF14</name>
</gene>
<name>A0A6P7YCZ1_9AMPH</name>
<evidence type="ECO:0000256" key="8">
    <source>
        <dbReference type="ARBA" id="ARBA00022840"/>
    </source>
</evidence>
<evidence type="ECO:0000256" key="14">
    <source>
        <dbReference type="ARBA" id="ARBA00073220"/>
    </source>
</evidence>
<dbReference type="CTD" id="9928"/>
<evidence type="ECO:0000313" key="19">
    <source>
        <dbReference type="Proteomes" id="UP000515156"/>
    </source>
</evidence>
<dbReference type="GO" id="GO:0043066">
    <property type="term" value="P:negative regulation of apoptotic process"/>
    <property type="evidence" value="ECO:0007669"/>
    <property type="project" value="UniProtKB-ARBA"/>
</dbReference>
<dbReference type="CDD" id="cd22707">
    <property type="entry name" value="FHA_KIF14"/>
    <property type="match status" value="1"/>
</dbReference>
<dbReference type="SMART" id="SM00129">
    <property type="entry name" value="KISc"/>
    <property type="match status" value="1"/>
</dbReference>
<keyword evidence="7 15" id="KW-0547">Nucleotide-binding</keyword>
<dbReference type="GeneID" id="115472696"/>
<keyword evidence="5" id="KW-0597">Phosphoprotein</keyword>
<feature type="compositionally biased region" description="Polar residues" evidence="17">
    <location>
        <begin position="135"/>
        <end position="153"/>
    </location>
</feature>
<dbReference type="FunFam" id="2.60.200.20:FF:000020">
    <property type="entry name" value="Kinesin family member 14"/>
    <property type="match status" value="1"/>
</dbReference>
<organism evidence="19 20">
    <name type="scientific">Microcaecilia unicolor</name>
    <dbReference type="NCBI Taxonomy" id="1415580"/>
    <lineage>
        <taxon>Eukaryota</taxon>
        <taxon>Metazoa</taxon>
        <taxon>Chordata</taxon>
        <taxon>Craniata</taxon>
        <taxon>Vertebrata</taxon>
        <taxon>Euteleostomi</taxon>
        <taxon>Amphibia</taxon>
        <taxon>Gymnophiona</taxon>
        <taxon>Siphonopidae</taxon>
        <taxon>Microcaecilia</taxon>
    </lineage>
</organism>
<protein>
    <recommendedName>
        <fullName evidence="14">Kinesin-like protein KIF14</fullName>
    </recommendedName>
</protein>
<evidence type="ECO:0000256" key="5">
    <source>
        <dbReference type="ARBA" id="ARBA00022553"/>
    </source>
</evidence>
<dbReference type="InterPro" id="IPR056523">
    <property type="entry name" value="4HB_KIF14"/>
</dbReference>
<keyword evidence="19" id="KW-1185">Reference proteome</keyword>
<evidence type="ECO:0000256" key="13">
    <source>
        <dbReference type="ARBA" id="ARBA00064520"/>
    </source>
</evidence>
<dbReference type="OrthoDB" id="3176171at2759"/>
<dbReference type="Pfam" id="PF16183">
    <property type="entry name" value="Kinesin_assoc"/>
    <property type="match status" value="1"/>
</dbReference>
<evidence type="ECO:0000256" key="7">
    <source>
        <dbReference type="ARBA" id="ARBA00022741"/>
    </source>
</evidence>
<feature type="compositionally biased region" description="Basic and acidic residues" evidence="17">
    <location>
        <begin position="95"/>
        <end position="106"/>
    </location>
</feature>
<evidence type="ECO:0000256" key="1">
    <source>
        <dbReference type="ARBA" id="ARBA00004123"/>
    </source>
</evidence>
<dbReference type="FunFam" id="3.40.850.10:FF:000042">
    <property type="entry name" value="Kinesin family member 14"/>
    <property type="match status" value="1"/>
</dbReference>
<keyword evidence="11" id="KW-0206">Cytoskeleton</keyword>
<dbReference type="SUPFAM" id="SSF49879">
    <property type="entry name" value="SMAD/FHA domain"/>
    <property type="match status" value="1"/>
</dbReference>
<dbReference type="InterPro" id="IPR001752">
    <property type="entry name" value="Kinesin_motor_dom"/>
</dbReference>
<evidence type="ECO:0000256" key="12">
    <source>
        <dbReference type="ARBA" id="ARBA00023242"/>
    </source>
</evidence>
<dbReference type="PRINTS" id="PR00380">
    <property type="entry name" value="KINESINHEAVY"/>
</dbReference>
<feature type="region of interest" description="Disordered" evidence="17">
    <location>
        <begin position="92"/>
        <end position="153"/>
    </location>
</feature>
<feature type="domain" description="Kinesin motor" evidence="18">
    <location>
        <begin position="365"/>
        <end position="707"/>
    </location>
</feature>
<dbReference type="GO" id="GO:0007018">
    <property type="term" value="P:microtubule-based movement"/>
    <property type="evidence" value="ECO:0007669"/>
    <property type="project" value="InterPro"/>
</dbReference>
<keyword evidence="4" id="KW-0963">Cytoplasm</keyword>